<evidence type="ECO:0000313" key="1">
    <source>
        <dbReference type="EMBL" id="MBO8471146.1"/>
    </source>
</evidence>
<dbReference type="GO" id="GO:0030234">
    <property type="term" value="F:enzyme regulator activity"/>
    <property type="evidence" value="ECO:0007669"/>
    <property type="project" value="InterPro"/>
</dbReference>
<dbReference type="InterPro" id="IPR015867">
    <property type="entry name" value="N-reg_PII/ATP_PRibTrfase_C"/>
</dbReference>
<organism evidence="1 2">
    <name type="scientific">Candidatus Cryptobacteroides faecavium</name>
    <dbReference type="NCBI Taxonomy" id="2840762"/>
    <lineage>
        <taxon>Bacteria</taxon>
        <taxon>Pseudomonadati</taxon>
        <taxon>Bacteroidota</taxon>
        <taxon>Bacteroidia</taxon>
        <taxon>Bacteroidales</taxon>
        <taxon>Candidatus Cryptobacteroides</taxon>
    </lineage>
</organism>
<reference evidence="1" key="2">
    <citation type="journal article" date="2021" name="PeerJ">
        <title>Extensive microbial diversity within the chicken gut microbiome revealed by metagenomics and culture.</title>
        <authorList>
            <person name="Gilroy R."/>
            <person name="Ravi A."/>
            <person name="Getino M."/>
            <person name="Pursley I."/>
            <person name="Horton D.L."/>
            <person name="Alikhan N.F."/>
            <person name="Baker D."/>
            <person name="Gharbi K."/>
            <person name="Hall N."/>
            <person name="Watson M."/>
            <person name="Adriaenssens E.M."/>
            <person name="Foster-Nyarko E."/>
            <person name="Jarju S."/>
            <person name="Secka A."/>
            <person name="Antonio M."/>
            <person name="Oren A."/>
            <person name="Chaudhuri R.R."/>
            <person name="La Ragione R."/>
            <person name="Hildebrand F."/>
            <person name="Pallen M.J."/>
        </authorList>
    </citation>
    <scope>NUCLEOTIDE SEQUENCE</scope>
    <source>
        <strain evidence="1">B2-22910</strain>
    </source>
</reference>
<dbReference type="SUPFAM" id="SSF54913">
    <property type="entry name" value="GlnB-like"/>
    <property type="match status" value="1"/>
</dbReference>
<dbReference type="EMBL" id="JADIMB010000070">
    <property type="protein sequence ID" value="MBO8471146.1"/>
    <property type="molecule type" value="Genomic_DNA"/>
</dbReference>
<dbReference type="NCBIfam" id="NF045581">
    <property type="entry name" value="PG0541_fam"/>
    <property type="match status" value="1"/>
</dbReference>
<name>A0A9D9IGC2_9BACT</name>
<dbReference type="Gene3D" id="3.30.70.120">
    <property type="match status" value="1"/>
</dbReference>
<gene>
    <name evidence="1" type="ORF">IAB82_05055</name>
</gene>
<reference evidence="1" key="1">
    <citation type="submission" date="2020-10" db="EMBL/GenBank/DDBJ databases">
        <authorList>
            <person name="Gilroy R."/>
        </authorList>
    </citation>
    <scope>NUCLEOTIDE SEQUENCE</scope>
    <source>
        <strain evidence="1">B2-22910</strain>
    </source>
</reference>
<evidence type="ECO:0000313" key="2">
    <source>
        <dbReference type="Proteomes" id="UP000823603"/>
    </source>
</evidence>
<protein>
    <submittedName>
        <fullName evidence="1">Uncharacterized protein</fullName>
    </submittedName>
</protein>
<dbReference type="Proteomes" id="UP000823603">
    <property type="component" value="Unassembled WGS sequence"/>
</dbReference>
<dbReference type="InterPro" id="IPR011322">
    <property type="entry name" value="N-reg_PII-like_a/b"/>
</dbReference>
<accession>A0A9D9IGC2</accession>
<sequence>MKAIFIAYNQAYYAEIVELLEANGCRGYTMWEDIQGRGSRDGEPHLGNHAWPTLNNAVLAFVDDTRVDPLLEDIREKDALTPELGIRAFVWPVEKTV</sequence>
<comment type="caution">
    <text evidence="1">The sequence shown here is derived from an EMBL/GenBank/DDBJ whole genome shotgun (WGS) entry which is preliminary data.</text>
</comment>
<dbReference type="Pfam" id="PF00543">
    <property type="entry name" value="P-II"/>
    <property type="match status" value="1"/>
</dbReference>
<dbReference type="InterPro" id="IPR002187">
    <property type="entry name" value="N-reg_PII"/>
</dbReference>
<dbReference type="GO" id="GO:0006808">
    <property type="term" value="P:regulation of nitrogen utilization"/>
    <property type="evidence" value="ECO:0007669"/>
    <property type="project" value="InterPro"/>
</dbReference>
<proteinExistence type="predicted"/>
<dbReference type="AlphaFoldDB" id="A0A9D9IGC2"/>